<evidence type="ECO:0000313" key="5">
    <source>
        <dbReference type="EMBL" id="MBB5140484.1"/>
    </source>
</evidence>
<protein>
    <submittedName>
        <fullName evidence="5">Sugar diacid utilization regulator</fullName>
    </submittedName>
</protein>
<evidence type="ECO:0000313" key="6">
    <source>
        <dbReference type="Proteomes" id="UP000578449"/>
    </source>
</evidence>
<dbReference type="Pfam" id="PF17853">
    <property type="entry name" value="GGDEF_2"/>
    <property type="match status" value="1"/>
</dbReference>
<dbReference type="InterPro" id="IPR025751">
    <property type="entry name" value="RsbRD_N_dom"/>
</dbReference>
<evidence type="ECO:0000259" key="3">
    <source>
        <dbReference type="Pfam" id="PF14361"/>
    </source>
</evidence>
<dbReference type="InterPro" id="IPR051448">
    <property type="entry name" value="CdaR-like_regulators"/>
</dbReference>
<dbReference type="EMBL" id="JACHGN010000044">
    <property type="protein sequence ID" value="MBB5140484.1"/>
    <property type="molecule type" value="Genomic_DNA"/>
</dbReference>
<evidence type="ECO:0000256" key="1">
    <source>
        <dbReference type="ARBA" id="ARBA00006754"/>
    </source>
</evidence>
<dbReference type="Gene3D" id="1.10.10.2840">
    <property type="entry name" value="PucR C-terminal helix-turn-helix domain"/>
    <property type="match status" value="1"/>
</dbReference>
<sequence length="406" mass="43299">MTDHWDAEHSRRAAESAHGLDLAGIAARASADAGGVPSLWLREYLPLLAEVSMTGRGLDAAALSRMRECGEAAARDGVPLRAIIDVHLSATWLAWPALPGVVRGRRAEDVRSVGEAVFRAADRSVAALVEGYEAAQRLMIRREEALRREFIDDLLHGRGDLGTLAERAQRFGLRLAGAHLVAVAEADQPFYDGGPVARHVEAGLSSRFGAREILVATKDGVLVCLASGHVQGVGEAFAALAEEVMAGERSLRIGVGRAHPGPGGVVRSFEEARGVVSFARRLELPERVLYAADLLVLQVLLRDNAAITELVESVLGPLRASRGGPGVLLETLLAYFATGGVATLTAKRLHIGVRTVTYRLERVRRLTGYDLSNPIQRHAVETAALGARLLGWPGEDATSAARPATT</sequence>
<accession>A0A840PGF0</accession>
<evidence type="ECO:0000259" key="4">
    <source>
        <dbReference type="Pfam" id="PF17853"/>
    </source>
</evidence>
<dbReference type="Pfam" id="PF13556">
    <property type="entry name" value="HTH_30"/>
    <property type="match status" value="1"/>
</dbReference>
<dbReference type="PANTHER" id="PTHR33744:SF1">
    <property type="entry name" value="DNA-BINDING TRANSCRIPTIONAL ACTIVATOR ADER"/>
    <property type="match status" value="1"/>
</dbReference>
<comment type="caution">
    <text evidence="5">The sequence shown here is derived from an EMBL/GenBank/DDBJ whole genome shotgun (WGS) entry which is preliminary data.</text>
</comment>
<reference evidence="5 6" key="1">
    <citation type="submission" date="2020-08" db="EMBL/GenBank/DDBJ databases">
        <title>Genomic Encyclopedia of Type Strains, Phase IV (KMG-IV): sequencing the most valuable type-strain genomes for metagenomic binning, comparative biology and taxonomic classification.</title>
        <authorList>
            <person name="Goeker M."/>
        </authorList>
    </citation>
    <scope>NUCLEOTIDE SEQUENCE [LARGE SCALE GENOMIC DNA]</scope>
    <source>
        <strain evidence="5 6">DSM 45615</strain>
    </source>
</reference>
<proteinExistence type="inferred from homology"/>
<feature type="domain" description="RsbT co-antagonist protein RsbRD N-terminal" evidence="3">
    <location>
        <begin position="46"/>
        <end position="147"/>
    </location>
</feature>
<dbReference type="PANTHER" id="PTHR33744">
    <property type="entry name" value="CARBOHYDRATE DIACID REGULATOR"/>
    <property type="match status" value="1"/>
</dbReference>
<dbReference type="AlphaFoldDB" id="A0A840PGF0"/>
<dbReference type="Proteomes" id="UP000578449">
    <property type="component" value="Unassembled WGS sequence"/>
</dbReference>
<gene>
    <name evidence="5" type="ORF">HNP84_010252</name>
</gene>
<name>A0A840PGF0_9ACTN</name>
<organism evidence="5 6">
    <name type="scientific">Thermocatellispora tengchongensis</name>
    <dbReference type="NCBI Taxonomy" id="1073253"/>
    <lineage>
        <taxon>Bacteria</taxon>
        <taxon>Bacillati</taxon>
        <taxon>Actinomycetota</taxon>
        <taxon>Actinomycetes</taxon>
        <taxon>Streptosporangiales</taxon>
        <taxon>Streptosporangiaceae</taxon>
        <taxon>Thermocatellispora</taxon>
    </lineage>
</organism>
<feature type="domain" description="CdaR GGDEF-like" evidence="4">
    <location>
        <begin position="157"/>
        <end position="275"/>
    </location>
</feature>
<feature type="domain" description="PucR C-terminal helix-turn-helix" evidence="2">
    <location>
        <begin position="328"/>
        <end position="383"/>
    </location>
</feature>
<comment type="similarity">
    <text evidence="1">Belongs to the CdaR family.</text>
</comment>
<dbReference type="RefSeq" id="WP_185057268.1">
    <property type="nucleotide sequence ID" value="NZ_BAABIX010000077.1"/>
</dbReference>
<dbReference type="InterPro" id="IPR025736">
    <property type="entry name" value="PucR_C-HTH_dom"/>
</dbReference>
<evidence type="ECO:0000259" key="2">
    <source>
        <dbReference type="Pfam" id="PF13556"/>
    </source>
</evidence>
<dbReference type="Pfam" id="PF14361">
    <property type="entry name" value="RsbRD_N"/>
    <property type="match status" value="1"/>
</dbReference>
<keyword evidence="6" id="KW-1185">Reference proteome</keyword>
<dbReference type="InterPro" id="IPR042070">
    <property type="entry name" value="PucR_C-HTH_sf"/>
</dbReference>
<dbReference type="InterPro" id="IPR041522">
    <property type="entry name" value="CdaR_GGDEF"/>
</dbReference>